<evidence type="ECO:0000313" key="3">
    <source>
        <dbReference type="Proteomes" id="UP000298416"/>
    </source>
</evidence>
<name>A0A8X8W2R9_SALSN</name>
<dbReference type="AlphaFoldDB" id="A0A8X8W2R9"/>
<dbReference type="Proteomes" id="UP000298416">
    <property type="component" value="Unassembled WGS sequence"/>
</dbReference>
<evidence type="ECO:0000256" key="1">
    <source>
        <dbReference type="SAM" id="MobiDB-lite"/>
    </source>
</evidence>
<protein>
    <submittedName>
        <fullName evidence="2">Uncharacterized protein</fullName>
    </submittedName>
</protein>
<organism evidence="2">
    <name type="scientific">Salvia splendens</name>
    <name type="common">Scarlet sage</name>
    <dbReference type="NCBI Taxonomy" id="180675"/>
    <lineage>
        <taxon>Eukaryota</taxon>
        <taxon>Viridiplantae</taxon>
        <taxon>Streptophyta</taxon>
        <taxon>Embryophyta</taxon>
        <taxon>Tracheophyta</taxon>
        <taxon>Spermatophyta</taxon>
        <taxon>Magnoliopsida</taxon>
        <taxon>eudicotyledons</taxon>
        <taxon>Gunneridae</taxon>
        <taxon>Pentapetalae</taxon>
        <taxon>asterids</taxon>
        <taxon>lamiids</taxon>
        <taxon>Lamiales</taxon>
        <taxon>Lamiaceae</taxon>
        <taxon>Nepetoideae</taxon>
        <taxon>Mentheae</taxon>
        <taxon>Salviinae</taxon>
        <taxon>Salvia</taxon>
        <taxon>Salvia subgen. Calosphace</taxon>
        <taxon>core Calosphace</taxon>
    </lineage>
</organism>
<comment type="caution">
    <text evidence="2">The sequence shown here is derived from an EMBL/GenBank/DDBJ whole genome shotgun (WGS) entry which is preliminary data.</text>
</comment>
<keyword evidence="3" id="KW-1185">Reference proteome</keyword>
<evidence type="ECO:0000313" key="2">
    <source>
        <dbReference type="EMBL" id="KAG6387120.1"/>
    </source>
</evidence>
<feature type="compositionally biased region" description="Polar residues" evidence="1">
    <location>
        <begin position="61"/>
        <end position="80"/>
    </location>
</feature>
<feature type="region of interest" description="Disordered" evidence="1">
    <location>
        <begin position="59"/>
        <end position="81"/>
    </location>
</feature>
<reference evidence="2" key="1">
    <citation type="submission" date="2018-01" db="EMBL/GenBank/DDBJ databases">
        <authorList>
            <person name="Mao J.F."/>
        </authorList>
    </citation>
    <scope>NUCLEOTIDE SEQUENCE</scope>
    <source>
        <strain evidence="2">Huo1</strain>
        <tissue evidence="2">Leaf</tissue>
    </source>
</reference>
<sequence length="137" mass="15022">MDPSAGAYYHRDEPEFCLLESLFGLFDVKDEFPREVITLSDTIEVIVLAETVEPNAPVRVSTYQSPADSDEVNSPMSGPSTRVRRKLFDVGAPCFDGTTSYESPNRYCPTNKDVIVSPKASSCSSWSLCPASHKPAP</sequence>
<reference evidence="2" key="2">
    <citation type="submission" date="2020-08" db="EMBL/GenBank/DDBJ databases">
        <title>Plant Genome Project.</title>
        <authorList>
            <person name="Zhang R.-G."/>
        </authorList>
    </citation>
    <scope>NUCLEOTIDE SEQUENCE</scope>
    <source>
        <strain evidence="2">Huo1</strain>
        <tissue evidence="2">Leaf</tissue>
    </source>
</reference>
<proteinExistence type="predicted"/>
<dbReference type="EMBL" id="PNBA02000021">
    <property type="protein sequence ID" value="KAG6387120.1"/>
    <property type="molecule type" value="Genomic_DNA"/>
</dbReference>
<accession>A0A8X8W2R9</accession>
<gene>
    <name evidence="2" type="ORF">SASPL_152305</name>
</gene>